<dbReference type="EMBL" id="VSRR010000112">
    <property type="protein sequence ID" value="MPC10350.1"/>
    <property type="molecule type" value="Genomic_DNA"/>
</dbReference>
<gene>
    <name evidence="1" type="ORF">E2C01_002983</name>
</gene>
<comment type="caution">
    <text evidence="1">The sequence shown here is derived from an EMBL/GenBank/DDBJ whole genome shotgun (WGS) entry which is preliminary data.</text>
</comment>
<dbReference type="AlphaFoldDB" id="A0A5B7CLQ1"/>
<proteinExistence type="predicted"/>
<keyword evidence="2" id="KW-1185">Reference proteome</keyword>
<protein>
    <submittedName>
        <fullName evidence="1">Uncharacterized protein</fullName>
    </submittedName>
</protein>
<evidence type="ECO:0000313" key="2">
    <source>
        <dbReference type="Proteomes" id="UP000324222"/>
    </source>
</evidence>
<organism evidence="1 2">
    <name type="scientific">Portunus trituberculatus</name>
    <name type="common">Swimming crab</name>
    <name type="synonym">Neptunus trituberculatus</name>
    <dbReference type="NCBI Taxonomy" id="210409"/>
    <lineage>
        <taxon>Eukaryota</taxon>
        <taxon>Metazoa</taxon>
        <taxon>Ecdysozoa</taxon>
        <taxon>Arthropoda</taxon>
        <taxon>Crustacea</taxon>
        <taxon>Multicrustacea</taxon>
        <taxon>Malacostraca</taxon>
        <taxon>Eumalacostraca</taxon>
        <taxon>Eucarida</taxon>
        <taxon>Decapoda</taxon>
        <taxon>Pleocyemata</taxon>
        <taxon>Brachyura</taxon>
        <taxon>Eubrachyura</taxon>
        <taxon>Portunoidea</taxon>
        <taxon>Portunidae</taxon>
        <taxon>Portuninae</taxon>
        <taxon>Portunus</taxon>
    </lineage>
</organism>
<evidence type="ECO:0000313" key="1">
    <source>
        <dbReference type="EMBL" id="MPC10350.1"/>
    </source>
</evidence>
<dbReference type="Proteomes" id="UP000324222">
    <property type="component" value="Unassembled WGS sequence"/>
</dbReference>
<sequence length="59" mass="6361">MTHDTSTARLTLVMLRQREGDSIQPRTPITSRPLHKQTCVAAAVAARCRVTFPVLGGGS</sequence>
<accession>A0A5B7CLQ1</accession>
<reference evidence="1 2" key="1">
    <citation type="submission" date="2019-05" db="EMBL/GenBank/DDBJ databases">
        <title>Another draft genome of Portunus trituberculatus and its Hox gene families provides insights of decapod evolution.</title>
        <authorList>
            <person name="Jeong J.-H."/>
            <person name="Song I."/>
            <person name="Kim S."/>
            <person name="Choi T."/>
            <person name="Kim D."/>
            <person name="Ryu S."/>
            <person name="Kim W."/>
        </authorList>
    </citation>
    <scope>NUCLEOTIDE SEQUENCE [LARGE SCALE GENOMIC DNA]</scope>
    <source>
        <tissue evidence="1">Muscle</tissue>
    </source>
</reference>
<name>A0A5B7CLQ1_PORTR</name>